<dbReference type="PANTHER" id="PTHR11803:SF39">
    <property type="entry name" value="2-IMINOBUTANOATE_2-IMINOPROPANOATE DEAMINASE"/>
    <property type="match status" value="1"/>
</dbReference>
<dbReference type="Gene3D" id="3.30.1330.40">
    <property type="entry name" value="RutC-like"/>
    <property type="match status" value="1"/>
</dbReference>
<keyword evidence="3" id="KW-1185">Reference proteome</keyword>
<evidence type="ECO:0000313" key="2">
    <source>
        <dbReference type="EMBL" id="OVE84100.1"/>
    </source>
</evidence>
<reference evidence="2 3" key="1">
    <citation type="submission" date="2017-02" db="EMBL/GenBank/DDBJ databases">
        <title>Natronthermophilus aegyptiacus gen. nov.,sp. nov., an aerobic, extremely halophilic alkalithermophilic archaeon isolated from the athalassohaline Wadi An Natrun, Egypt.</title>
        <authorList>
            <person name="Zhao B."/>
        </authorList>
    </citation>
    <scope>NUCLEOTIDE SEQUENCE [LARGE SCALE GENOMIC DNA]</scope>
    <source>
        <strain evidence="2 3">CGMCC 1.3597</strain>
    </source>
</reference>
<name>A0A202E813_9EURY</name>
<dbReference type="InterPro" id="IPR035959">
    <property type="entry name" value="RutC-like_sf"/>
</dbReference>
<proteinExistence type="predicted"/>
<organism evidence="2 3">
    <name type="scientific">Natronolimnobius baerhuensis</name>
    <dbReference type="NCBI Taxonomy" id="253108"/>
    <lineage>
        <taxon>Archaea</taxon>
        <taxon>Methanobacteriati</taxon>
        <taxon>Methanobacteriota</taxon>
        <taxon>Stenosarchaea group</taxon>
        <taxon>Halobacteria</taxon>
        <taxon>Halobacteriales</taxon>
        <taxon>Natrialbaceae</taxon>
        <taxon>Natronolimnobius</taxon>
    </lineage>
</organism>
<dbReference type="CDD" id="cd00448">
    <property type="entry name" value="YjgF_YER057c_UK114_family"/>
    <property type="match status" value="1"/>
</dbReference>
<evidence type="ECO:0000313" key="3">
    <source>
        <dbReference type="Proteomes" id="UP000196084"/>
    </source>
</evidence>
<accession>A0A202E813</accession>
<feature type="compositionally biased region" description="Polar residues" evidence="1">
    <location>
        <begin position="7"/>
        <end position="23"/>
    </location>
</feature>
<dbReference type="PANTHER" id="PTHR11803">
    <property type="entry name" value="2-IMINOBUTANOATE/2-IMINOPROPANOATE DEAMINASE RIDA"/>
    <property type="match status" value="1"/>
</dbReference>
<evidence type="ECO:0000256" key="1">
    <source>
        <dbReference type="SAM" id="MobiDB-lite"/>
    </source>
</evidence>
<feature type="region of interest" description="Disordered" evidence="1">
    <location>
        <begin position="1"/>
        <end position="41"/>
    </location>
</feature>
<dbReference type="AlphaFoldDB" id="A0A202E813"/>
<protein>
    <submittedName>
        <fullName evidence="2">Enamine deaminase RidA</fullName>
    </submittedName>
</protein>
<comment type="caution">
    <text evidence="2">The sequence shown here is derived from an EMBL/GenBank/DDBJ whole genome shotgun (WGS) entry which is preliminary data.</text>
</comment>
<gene>
    <name evidence="2" type="ORF">B2G88_06630</name>
</gene>
<dbReference type="GO" id="GO:0005829">
    <property type="term" value="C:cytosol"/>
    <property type="evidence" value="ECO:0007669"/>
    <property type="project" value="TreeGrafter"/>
</dbReference>
<dbReference type="SUPFAM" id="SSF55298">
    <property type="entry name" value="YjgF-like"/>
    <property type="match status" value="1"/>
</dbReference>
<dbReference type="GO" id="GO:0019239">
    <property type="term" value="F:deaminase activity"/>
    <property type="evidence" value="ECO:0007669"/>
    <property type="project" value="TreeGrafter"/>
</dbReference>
<dbReference type="EMBL" id="MWPH01000002">
    <property type="protein sequence ID" value="OVE84100.1"/>
    <property type="molecule type" value="Genomic_DNA"/>
</dbReference>
<dbReference type="Pfam" id="PF01042">
    <property type="entry name" value="Ribonuc_L-PSP"/>
    <property type="match status" value="1"/>
</dbReference>
<dbReference type="Proteomes" id="UP000196084">
    <property type="component" value="Unassembled WGS sequence"/>
</dbReference>
<sequence>MKRCVNRSINTESSQTARLSSTSKRQRDGPSHTGAFGTRTGDSDLVFLEGILPESDEEVLNDLSIEEQASTCFDRLEAVLSARGLDLTNVMKVEMQLTDLADRAVIDDVYQDRFDGTYPPRTTIGVCSLPGDAAVQFDVIAAEE</sequence>
<dbReference type="InterPro" id="IPR006175">
    <property type="entry name" value="YjgF/YER057c/UK114"/>
</dbReference>